<dbReference type="GeneID" id="73349780"/>
<dbReference type="EMBL" id="CP019480">
    <property type="protein sequence ID" value="UQC90316.1"/>
    <property type="molecule type" value="Genomic_DNA"/>
</dbReference>
<evidence type="ECO:0000313" key="2">
    <source>
        <dbReference type="Proteomes" id="UP000830671"/>
    </source>
</evidence>
<protein>
    <submittedName>
        <fullName evidence="1">Uncharacterized protein</fullName>
    </submittedName>
</protein>
<dbReference type="KEGG" id="clup:CLUP02_15846"/>
<keyword evidence="2" id="KW-1185">Reference proteome</keyword>
<evidence type="ECO:0000313" key="1">
    <source>
        <dbReference type="EMBL" id="UQC90316.1"/>
    </source>
</evidence>
<sequence>MFANADSMFLAVGFVSYRPGRHRGQPSGDIVFKLGLMKSGRLNYCVLVRRSLSKARFGTRELQERDRLRRDVFVLLLCGSGIWLPQDREARSRMFGTRAGTIGVYPVVESLEVKESEMQPRTGNHVIWGLLPKYSSAGKPPIWTADFLGDNCNHFNHPFSSRSQSVRNSFPISLPSEFTPWVRHENVTTQKQLMDCQVFAFGLVLPHDWICPPSAPVSAEKPFCASRLQTTSNKGSVAARAPGHTRRYRRVSQFVEYLVPYPRRRKHSVPSIRHVGIPQGLIHQRGSAAGRNNGLDYPYARRNQRRQLPLLGQAWGLHSIILQPFPPQPEAWPFVRVVLFFAF</sequence>
<accession>A0A9Q8T6U7</accession>
<gene>
    <name evidence="1" type="ORF">CLUP02_15846</name>
</gene>
<dbReference type="Proteomes" id="UP000830671">
    <property type="component" value="Chromosome 8"/>
</dbReference>
<dbReference type="AlphaFoldDB" id="A0A9Q8T6U7"/>
<reference evidence="1" key="1">
    <citation type="journal article" date="2021" name="Mol. Plant Microbe Interact.">
        <title>Complete Genome Sequence of the Plant-Pathogenic Fungus Colletotrichum lupini.</title>
        <authorList>
            <person name="Baroncelli R."/>
            <person name="Pensec F."/>
            <person name="Da Lio D."/>
            <person name="Boufleur T."/>
            <person name="Vicente I."/>
            <person name="Sarrocco S."/>
            <person name="Picot A."/>
            <person name="Baraldi E."/>
            <person name="Sukno S."/>
            <person name="Thon M."/>
            <person name="Le Floch G."/>
        </authorList>
    </citation>
    <scope>NUCLEOTIDE SEQUENCE</scope>
    <source>
        <strain evidence="1">IMI 504893</strain>
    </source>
</reference>
<proteinExistence type="predicted"/>
<dbReference type="RefSeq" id="XP_049151917.1">
    <property type="nucleotide sequence ID" value="XM_049294770.1"/>
</dbReference>
<name>A0A9Q8T6U7_9PEZI</name>
<organism evidence="1 2">
    <name type="scientific">Colletotrichum lupini</name>
    <dbReference type="NCBI Taxonomy" id="145971"/>
    <lineage>
        <taxon>Eukaryota</taxon>
        <taxon>Fungi</taxon>
        <taxon>Dikarya</taxon>
        <taxon>Ascomycota</taxon>
        <taxon>Pezizomycotina</taxon>
        <taxon>Sordariomycetes</taxon>
        <taxon>Hypocreomycetidae</taxon>
        <taxon>Glomerellales</taxon>
        <taxon>Glomerellaceae</taxon>
        <taxon>Colletotrichum</taxon>
        <taxon>Colletotrichum acutatum species complex</taxon>
    </lineage>
</organism>